<keyword evidence="2" id="KW-1185">Reference proteome</keyword>
<evidence type="ECO:0000313" key="1">
    <source>
        <dbReference type="EMBL" id="KYN10847.1"/>
    </source>
</evidence>
<protein>
    <submittedName>
        <fullName evidence="1">Uncharacterized protein</fullName>
    </submittedName>
</protein>
<dbReference type="EMBL" id="KQ980979">
    <property type="protein sequence ID" value="KYN10847.1"/>
    <property type="molecule type" value="Genomic_DNA"/>
</dbReference>
<gene>
    <name evidence="1" type="ORF">ALC57_17047</name>
</gene>
<name>A0A195DDE4_9HYME</name>
<evidence type="ECO:0000313" key="2">
    <source>
        <dbReference type="Proteomes" id="UP000078492"/>
    </source>
</evidence>
<dbReference type="AlphaFoldDB" id="A0A195DDE4"/>
<organism evidence="1 2">
    <name type="scientific">Trachymyrmex cornetzi</name>
    <dbReference type="NCBI Taxonomy" id="471704"/>
    <lineage>
        <taxon>Eukaryota</taxon>
        <taxon>Metazoa</taxon>
        <taxon>Ecdysozoa</taxon>
        <taxon>Arthropoda</taxon>
        <taxon>Hexapoda</taxon>
        <taxon>Insecta</taxon>
        <taxon>Pterygota</taxon>
        <taxon>Neoptera</taxon>
        <taxon>Endopterygota</taxon>
        <taxon>Hymenoptera</taxon>
        <taxon>Apocrita</taxon>
        <taxon>Aculeata</taxon>
        <taxon>Formicoidea</taxon>
        <taxon>Formicidae</taxon>
        <taxon>Myrmicinae</taxon>
        <taxon>Trachymyrmex</taxon>
    </lineage>
</organism>
<reference evidence="1 2" key="1">
    <citation type="submission" date="2015-09" db="EMBL/GenBank/DDBJ databases">
        <title>Trachymyrmex cornetzi WGS genome.</title>
        <authorList>
            <person name="Nygaard S."/>
            <person name="Hu H."/>
            <person name="Boomsma J."/>
            <person name="Zhang G."/>
        </authorList>
    </citation>
    <scope>NUCLEOTIDE SEQUENCE [LARGE SCALE GENOMIC DNA]</scope>
    <source>
        <strain evidence="1">Tcor2-1</strain>
        <tissue evidence="1">Whole body</tissue>
    </source>
</reference>
<dbReference type="Proteomes" id="UP000078492">
    <property type="component" value="Unassembled WGS sequence"/>
</dbReference>
<sequence length="136" mass="15504">MYRGSGECQKAVSRAAMLVEISGSARQASKNSDSVTTPSLKVRKSAFESLFVLHHGHACFFAVVMKLSCRIVHVQIYTDEHLKANGRQLWLFKLSNLRVLQDTFPECNSNDECNKHEKSAMFGKLQWKNWVYTVYS</sequence>
<accession>A0A195DDE4</accession>
<proteinExistence type="predicted"/>